<evidence type="ECO:0000256" key="1">
    <source>
        <dbReference type="ARBA" id="ARBA00004286"/>
    </source>
</evidence>
<evidence type="ECO:0000256" key="3">
    <source>
        <dbReference type="ARBA" id="ARBA00022603"/>
    </source>
</evidence>
<dbReference type="Pfam" id="PF00856">
    <property type="entry name" value="SET"/>
    <property type="match status" value="1"/>
</dbReference>
<dbReference type="RefSeq" id="XP_020069930.1">
    <property type="nucleotide sequence ID" value="XM_020212785.1"/>
</dbReference>
<dbReference type="Proteomes" id="UP000094389">
    <property type="component" value="Unassembled WGS sequence"/>
</dbReference>
<organism evidence="11 13">
    <name type="scientific">Cyberlindnera jadinii (strain ATCC 18201 / CBS 1600 / BCRC 20928 / JCM 3617 / NBRC 0987 / NRRL Y-1542)</name>
    <name type="common">Torula yeast</name>
    <name type="synonym">Candida utilis</name>
    <dbReference type="NCBI Taxonomy" id="983966"/>
    <lineage>
        <taxon>Eukaryota</taxon>
        <taxon>Fungi</taxon>
        <taxon>Dikarya</taxon>
        <taxon>Ascomycota</taxon>
        <taxon>Saccharomycotina</taxon>
        <taxon>Saccharomycetes</taxon>
        <taxon>Phaffomycetales</taxon>
        <taxon>Phaffomycetaceae</taxon>
        <taxon>Cyberlindnera</taxon>
    </lineage>
</organism>
<gene>
    <name evidence="11" type="primary">SET5</name>
    <name evidence="11" type="ORF">BN1211_2364</name>
    <name evidence="12" type="ORF">CYBJADRAFT_128673</name>
</gene>
<dbReference type="SMART" id="SM00317">
    <property type="entry name" value="SET"/>
    <property type="match status" value="1"/>
</dbReference>
<protein>
    <recommendedName>
        <fullName evidence="7">Histone-lysine N-methyltransferase SET5</fullName>
    </recommendedName>
    <alternativeName>
        <fullName evidence="6">SET domain-containing protein 5</fullName>
    </alternativeName>
</protein>
<evidence type="ECO:0000256" key="8">
    <source>
        <dbReference type="ARBA" id="ARBA00048619"/>
    </source>
</evidence>
<dbReference type="SUPFAM" id="SSF82199">
    <property type="entry name" value="SET domain"/>
    <property type="match status" value="1"/>
</dbReference>
<evidence type="ECO:0000313" key="13">
    <source>
        <dbReference type="Proteomes" id="UP000038830"/>
    </source>
</evidence>
<evidence type="ECO:0000256" key="2">
    <source>
        <dbReference type="ARBA" id="ARBA00022454"/>
    </source>
</evidence>
<reference evidence="13" key="2">
    <citation type="journal article" date="2015" name="J. Biotechnol.">
        <title>The structure of the Cyberlindnera jadinii genome and its relation to Candida utilis analyzed by the occurrence of single nucleotide polymorphisms.</title>
        <authorList>
            <person name="Rupp O."/>
            <person name="Brinkrolf K."/>
            <person name="Buerth C."/>
            <person name="Kunigo M."/>
            <person name="Schneider J."/>
            <person name="Jaenicke S."/>
            <person name="Goesmann A."/>
            <person name="Puehler A."/>
            <person name="Jaeger K.-E."/>
            <person name="Ernst J.F."/>
        </authorList>
    </citation>
    <scope>NUCLEOTIDE SEQUENCE [LARGE SCALE GENOMIC DNA]</scope>
    <source>
        <strain evidence="13">ATCC 18201 / CBS 1600 / BCRC 20928 / JCM 3617 / NBRC 0987 / NRRL Y-1542</strain>
    </source>
</reference>
<reference evidence="12 14" key="3">
    <citation type="journal article" date="2016" name="Proc. Natl. Acad. Sci. U.S.A.">
        <title>Comparative genomics of biotechnologically important yeasts.</title>
        <authorList>
            <person name="Riley R."/>
            <person name="Haridas S."/>
            <person name="Wolfe K.H."/>
            <person name="Lopes M.R."/>
            <person name="Hittinger C.T."/>
            <person name="Goeker M."/>
            <person name="Salamov A.A."/>
            <person name="Wisecaver J.H."/>
            <person name="Long T.M."/>
            <person name="Calvey C.H."/>
            <person name="Aerts A.L."/>
            <person name="Barry K.W."/>
            <person name="Choi C."/>
            <person name="Clum A."/>
            <person name="Coughlan A.Y."/>
            <person name="Deshpande S."/>
            <person name="Douglass A.P."/>
            <person name="Hanson S.J."/>
            <person name="Klenk H.-P."/>
            <person name="LaButti K.M."/>
            <person name="Lapidus A."/>
            <person name="Lindquist E.A."/>
            <person name="Lipzen A.M."/>
            <person name="Meier-Kolthoff J.P."/>
            <person name="Ohm R.A."/>
            <person name="Otillar R.P."/>
            <person name="Pangilinan J.L."/>
            <person name="Peng Y."/>
            <person name="Rokas A."/>
            <person name="Rosa C.A."/>
            <person name="Scheuner C."/>
            <person name="Sibirny A.A."/>
            <person name="Slot J.C."/>
            <person name="Stielow J.B."/>
            <person name="Sun H."/>
            <person name="Kurtzman C.P."/>
            <person name="Blackwell M."/>
            <person name="Grigoriev I.V."/>
            <person name="Jeffries T.W."/>
        </authorList>
    </citation>
    <scope>NUCLEOTIDE SEQUENCE [LARGE SCALE GENOMIC DNA]</scope>
    <source>
        <strain evidence="14">ATCC 18201 / CBS 1600 / BCRC 20928 / JCM 3617 / NBRC 0987 / NRRL Y-1542</strain>
        <strain evidence="12">NRRL Y-1542</strain>
    </source>
</reference>
<evidence type="ECO:0000256" key="6">
    <source>
        <dbReference type="ARBA" id="ARBA00042380"/>
    </source>
</evidence>
<comment type="subcellular location">
    <subcellularLocation>
        <location evidence="1">Chromosome</location>
    </subcellularLocation>
</comment>
<comment type="catalytic activity">
    <reaction evidence="8">
        <text>L-lysyl-[histone] + S-adenosyl-L-methionine = N(6)-methyl-L-lysyl-[histone] + S-adenosyl-L-homocysteine + H(+)</text>
        <dbReference type="Rhea" id="RHEA:10024"/>
        <dbReference type="Rhea" id="RHEA-COMP:9845"/>
        <dbReference type="Rhea" id="RHEA-COMP:9846"/>
        <dbReference type="ChEBI" id="CHEBI:15378"/>
        <dbReference type="ChEBI" id="CHEBI:29969"/>
        <dbReference type="ChEBI" id="CHEBI:57856"/>
        <dbReference type="ChEBI" id="CHEBI:59789"/>
        <dbReference type="ChEBI" id="CHEBI:61929"/>
    </reaction>
    <physiologicalReaction direction="left-to-right" evidence="8">
        <dbReference type="Rhea" id="RHEA:10025"/>
    </physiologicalReaction>
</comment>
<dbReference type="InterPro" id="IPR001214">
    <property type="entry name" value="SET_dom"/>
</dbReference>
<keyword evidence="4" id="KW-0808">Transferase</keyword>
<dbReference type="OMA" id="LMAMYQQ"/>
<evidence type="ECO:0000256" key="5">
    <source>
        <dbReference type="ARBA" id="ARBA00022691"/>
    </source>
</evidence>
<dbReference type="PANTHER" id="PTHR46402:SF2">
    <property type="entry name" value="HISTONE-LYSINE N-TRIMETHYLTRANSFERASE SMYD5"/>
    <property type="match status" value="1"/>
</dbReference>
<dbReference type="PROSITE" id="PS50280">
    <property type="entry name" value="SET"/>
    <property type="match status" value="1"/>
</dbReference>
<dbReference type="EMBL" id="CDQK01000003">
    <property type="protein sequence ID" value="CEP22094.1"/>
    <property type="molecule type" value="Genomic_DNA"/>
</dbReference>
<reference evidence="11" key="1">
    <citation type="submission" date="2014-12" db="EMBL/GenBank/DDBJ databases">
        <authorList>
            <person name="Jaenicke S."/>
        </authorList>
    </citation>
    <scope>NUCLEOTIDE SEQUENCE [LARGE SCALE GENOMIC DNA]</scope>
    <source>
        <strain evidence="11">CBS1600</strain>
    </source>
</reference>
<evidence type="ECO:0000256" key="4">
    <source>
        <dbReference type="ARBA" id="ARBA00022679"/>
    </source>
</evidence>
<feature type="region of interest" description="Disordered" evidence="9">
    <location>
        <begin position="409"/>
        <end position="455"/>
    </location>
</feature>
<sequence>MPNTHIEIININDCKISTEDQVIPHERRIVEGVIQLWKEDPITESLGIGKLHALVKKRNPNWSLSEKRLKTVLKSYNLLNSAEQFAYASEITSKDTPNLVMPKNIRYQFTKNRGKGLYATKPFKEGDLLWEEESPLFFIPPLDHMNLIKSSNACTYCATLLKTASQLKKGLDCNVCSDVWCSIRCKKKDTLHGTLKHNVYQEGKKSKKRIVSAAWLRYEKYCYENKWNAAHAVALIYAYCLTDKTGVLLQQFDAFAKVRQDIRYKAIDSSGIGGSFDTNSGGALFVKEQQEALWREAYAKFNEIFPLDEITYEQYMEFLGSYNINNVDGSMFLIQAHLNHNCDPNVRVLFGEHKADGIKVYAKRDIKANEELTTSYVNPAHDVNQRLRELRVNWGFKCNCNKCKEDKKALEKRKSSESKDASHKKAVKEMLDSAKDEEFDLPLPNGDGERTRRKSVRFEETVIAVAED</sequence>
<accession>A0A0H5CBW8</accession>
<dbReference type="OrthoDB" id="438641at2759"/>
<evidence type="ECO:0000256" key="9">
    <source>
        <dbReference type="SAM" id="MobiDB-lite"/>
    </source>
</evidence>
<dbReference type="CDD" id="cd20071">
    <property type="entry name" value="SET_SMYD"/>
    <property type="match status" value="1"/>
</dbReference>
<evidence type="ECO:0000313" key="11">
    <source>
        <dbReference type="EMBL" id="CEP22094.1"/>
    </source>
</evidence>
<evidence type="ECO:0000313" key="14">
    <source>
        <dbReference type="Proteomes" id="UP000094389"/>
    </source>
</evidence>
<keyword evidence="3" id="KW-0489">Methyltransferase</keyword>
<dbReference type="Proteomes" id="UP000038830">
    <property type="component" value="Unassembled WGS sequence"/>
</dbReference>
<feature type="compositionally biased region" description="Basic and acidic residues" evidence="9">
    <location>
        <begin position="409"/>
        <end position="436"/>
    </location>
</feature>
<dbReference type="PANTHER" id="PTHR46402">
    <property type="entry name" value="SET AND MYND DOMAIN-CONTAINING PROTEIN 5"/>
    <property type="match status" value="1"/>
</dbReference>
<keyword evidence="5" id="KW-0949">S-adenosyl-L-methionine</keyword>
<keyword evidence="14" id="KW-1185">Reference proteome</keyword>
<name>A0A0H5CBW8_CYBJN</name>
<accession>A0A1E4S067</accession>
<evidence type="ECO:0000259" key="10">
    <source>
        <dbReference type="PROSITE" id="PS50280"/>
    </source>
</evidence>
<feature type="domain" description="SET" evidence="10">
    <location>
        <begin position="102"/>
        <end position="377"/>
    </location>
</feature>
<dbReference type="GO" id="GO:0032259">
    <property type="term" value="P:methylation"/>
    <property type="evidence" value="ECO:0007669"/>
    <property type="project" value="UniProtKB-KW"/>
</dbReference>
<dbReference type="STRING" id="983966.A0A0H5CBW8"/>
<dbReference type="InterPro" id="IPR046341">
    <property type="entry name" value="SET_dom_sf"/>
</dbReference>
<proteinExistence type="predicted"/>
<dbReference type="EMBL" id="KV453933">
    <property type="protein sequence ID" value="ODV72891.1"/>
    <property type="molecule type" value="Genomic_DNA"/>
</dbReference>
<dbReference type="AlphaFoldDB" id="A0A0H5CBW8"/>
<dbReference type="Gene3D" id="2.170.270.10">
    <property type="entry name" value="SET domain"/>
    <property type="match status" value="1"/>
</dbReference>
<dbReference type="GO" id="GO:0005694">
    <property type="term" value="C:chromosome"/>
    <property type="evidence" value="ECO:0007669"/>
    <property type="project" value="UniProtKB-SubCell"/>
</dbReference>
<evidence type="ECO:0000256" key="7">
    <source>
        <dbReference type="ARBA" id="ARBA00044528"/>
    </source>
</evidence>
<dbReference type="GeneID" id="30987181"/>
<dbReference type="GO" id="GO:0045814">
    <property type="term" value="P:negative regulation of gene expression, epigenetic"/>
    <property type="evidence" value="ECO:0007669"/>
    <property type="project" value="TreeGrafter"/>
</dbReference>
<keyword evidence="2" id="KW-0158">Chromosome</keyword>
<dbReference type="GO" id="GO:0042799">
    <property type="term" value="F:histone H4K20 methyltransferase activity"/>
    <property type="evidence" value="ECO:0007669"/>
    <property type="project" value="TreeGrafter"/>
</dbReference>
<evidence type="ECO:0000313" key="12">
    <source>
        <dbReference type="EMBL" id="ODV72891.1"/>
    </source>
</evidence>